<protein>
    <submittedName>
        <fullName evidence="2">Uncharacterized protein</fullName>
    </submittedName>
</protein>
<dbReference type="OrthoDB" id="998016at2759"/>
<proteinExistence type="predicted"/>
<reference evidence="3" key="1">
    <citation type="journal article" date="2019" name="Plant Biotechnol. J.">
        <title>Genome sequencing of the Australian wild diploid species Gossypium australe highlights disease resistance and delayed gland morphogenesis.</title>
        <authorList>
            <person name="Cai Y."/>
            <person name="Cai X."/>
            <person name="Wang Q."/>
            <person name="Wang P."/>
            <person name="Zhang Y."/>
            <person name="Cai C."/>
            <person name="Xu Y."/>
            <person name="Wang K."/>
            <person name="Zhou Z."/>
            <person name="Wang C."/>
            <person name="Geng S."/>
            <person name="Li B."/>
            <person name="Dong Q."/>
            <person name="Hou Y."/>
            <person name="Wang H."/>
            <person name="Ai P."/>
            <person name="Liu Z."/>
            <person name="Yi F."/>
            <person name="Sun M."/>
            <person name="An G."/>
            <person name="Cheng J."/>
            <person name="Zhang Y."/>
            <person name="Shi Q."/>
            <person name="Xie Y."/>
            <person name="Shi X."/>
            <person name="Chang Y."/>
            <person name="Huang F."/>
            <person name="Chen Y."/>
            <person name="Hong S."/>
            <person name="Mi L."/>
            <person name="Sun Q."/>
            <person name="Zhang L."/>
            <person name="Zhou B."/>
            <person name="Peng R."/>
            <person name="Zhang X."/>
            <person name="Liu F."/>
        </authorList>
    </citation>
    <scope>NUCLEOTIDE SEQUENCE [LARGE SCALE GENOMIC DNA]</scope>
    <source>
        <strain evidence="3">cv. PA1801</strain>
    </source>
</reference>
<accession>A0A5B6WZ15</accession>
<dbReference type="EMBL" id="SMMG02000001">
    <property type="protein sequence ID" value="KAA3486636.1"/>
    <property type="molecule type" value="Genomic_DNA"/>
</dbReference>
<dbReference type="Proteomes" id="UP000325315">
    <property type="component" value="Unassembled WGS sequence"/>
</dbReference>
<keyword evidence="3" id="KW-1185">Reference proteome</keyword>
<name>A0A5B6WZ15_9ROSI</name>
<gene>
    <name evidence="2" type="ORF">EPI10_030523</name>
</gene>
<dbReference type="AlphaFoldDB" id="A0A5B6WZ15"/>
<sequence>MFTTVSQLSLDGYSDINWGNDQDDMRSTTSNPVSWSFRKQQVVSKSIAEVEYRSLAYAITKFT</sequence>
<evidence type="ECO:0000313" key="2">
    <source>
        <dbReference type="EMBL" id="KAA3486636.1"/>
    </source>
</evidence>
<organism evidence="2 3">
    <name type="scientific">Gossypium australe</name>
    <dbReference type="NCBI Taxonomy" id="47621"/>
    <lineage>
        <taxon>Eukaryota</taxon>
        <taxon>Viridiplantae</taxon>
        <taxon>Streptophyta</taxon>
        <taxon>Embryophyta</taxon>
        <taxon>Tracheophyta</taxon>
        <taxon>Spermatophyta</taxon>
        <taxon>Magnoliopsida</taxon>
        <taxon>eudicotyledons</taxon>
        <taxon>Gunneridae</taxon>
        <taxon>Pentapetalae</taxon>
        <taxon>rosids</taxon>
        <taxon>malvids</taxon>
        <taxon>Malvales</taxon>
        <taxon>Malvaceae</taxon>
        <taxon>Malvoideae</taxon>
        <taxon>Gossypium</taxon>
    </lineage>
</organism>
<comment type="caution">
    <text evidence="2">The sequence shown here is derived from an EMBL/GenBank/DDBJ whole genome shotgun (WGS) entry which is preliminary data.</text>
</comment>
<evidence type="ECO:0000313" key="3">
    <source>
        <dbReference type="Proteomes" id="UP000325315"/>
    </source>
</evidence>
<feature type="region of interest" description="Disordered" evidence="1">
    <location>
        <begin position="12"/>
        <end position="31"/>
    </location>
</feature>
<evidence type="ECO:0000256" key="1">
    <source>
        <dbReference type="SAM" id="MobiDB-lite"/>
    </source>
</evidence>